<evidence type="ECO:0000256" key="1">
    <source>
        <dbReference type="SAM" id="MobiDB-lite"/>
    </source>
</evidence>
<proteinExistence type="predicted"/>
<keyword evidence="4" id="KW-1185">Reference proteome</keyword>
<dbReference type="PROSITE" id="PS50222">
    <property type="entry name" value="EF_HAND_2"/>
    <property type="match status" value="1"/>
</dbReference>
<comment type="caution">
    <text evidence="3">The sequence shown here is derived from an EMBL/GenBank/DDBJ whole genome shotgun (WGS) entry which is preliminary data.</text>
</comment>
<evidence type="ECO:0000313" key="4">
    <source>
        <dbReference type="Proteomes" id="UP000198211"/>
    </source>
</evidence>
<dbReference type="STRING" id="4795.A0A225X3D4"/>
<organism evidence="3 4">
    <name type="scientific">Phytophthora megakarya</name>
    <dbReference type="NCBI Taxonomy" id="4795"/>
    <lineage>
        <taxon>Eukaryota</taxon>
        <taxon>Sar</taxon>
        <taxon>Stramenopiles</taxon>
        <taxon>Oomycota</taxon>
        <taxon>Peronosporomycetes</taxon>
        <taxon>Peronosporales</taxon>
        <taxon>Peronosporaceae</taxon>
        <taxon>Phytophthora</taxon>
    </lineage>
</organism>
<name>A0A225X3D4_9STRA</name>
<feature type="domain" description="EF-hand" evidence="2">
    <location>
        <begin position="11"/>
        <end position="46"/>
    </location>
</feature>
<dbReference type="EMBL" id="NBNE01000007">
    <property type="protein sequence ID" value="OWZ24615.1"/>
    <property type="molecule type" value="Genomic_DNA"/>
</dbReference>
<dbReference type="GO" id="GO:0005509">
    <property type="term" value="F:calcium ion binding"/>
    <property type="evidence" value="ECO:0007669"/>
    <property type="project" value="InterPro"/>
</dbReference>
<keyword evidence="3" id="KW-0472">Membrane</keyword>
<accession>A0A225X3D4</accession>
<evidence type="ECO:0000259" key="2">
    <source>
        <dbReference type="PROSITE" id="PS50222"/>
    </source>
</evidence>
<dbReference type="InterPro" id="IPR002048">
    <property type="entry name" value="EF_hand_dom"/>
</dbReference>
<protein>
    <submittedName>
        <fullName evidence="3">Transmembrane protein</fullName>
    </submittedName>
</protein>
<keyword evidence="3" id="KW-0812">Transmembrane</keyword>
<dbReference type="SUPFAM" id="SSF47473">
    <property type="entry name" value="EF-hand"/>
    <property type="match status" value="1"/>
</dbReference>
<reference evidence="4" key="1">
    <citation type="submission" date="2017-03" db="EMBL/GenBank/DDBJ databases">
        <title>Phytopthora megakarya and P. palmivora, two closely related causual agents of cacao black pod achieved similar genome size and gene model numbers by different mechanisms.</title>
        <authorList>
            <person name="Ali S."/>
            <person name="Shao J."/>
            <person name="Larry D.J."/>
            <person name="Kronmiller B."/>
            <person name="Shen D."/>
            <person name="Strem M.D."/>
            <person name="Melnick R.L."/>
            <person name="Guiltinan M.J."/>
            <person name="Tyler B.M."/>
            <person name="Meinhardt L.W."/>
            <person name="Bailey B.A."/>
        </authorList>
    </citation>
    <scope>NUCLEOTIDE SEQUENCE [LARGE SCALE GENOMIC DNA]</scope>
    <source>
        <strain evidence="4">zdho120</strain>
    </source>
</reference>
<dbReference type="PANTHER" id="PTHR47026">
    <property type="entry name" value="PIGMENTOSA GTPASE REGULATOR-LIKE PROTEIN, PUTATIVE-RELATED"/>
    <property type="match status" value="1"/>
</dbReference>
<dbReference type="OrthoDB" id="8062037at2759"/>
<gene>
    <name evidence="3" type="ORF">PHMEG_000292</name>
</gene>
<feature type="compositionally biased region" description="Polar residues" evidence="1">
    <location>
        <begin position="392"/>
        <end position="408"/>
    </location>
</feature>
<feature type="region of interest" description="Disordered" evidence="1">
    <location>
        <begin position="365"/>
        <end position="408"/>
    </location>
</feature>
<sequence length="408" mass="47102">MSNESSDLSAEELSALRAVFNVYDEDGSGCIATEHIPEILDKLGRDASEGQWVYYYIYALLLRLNVVRLCVPVELLNELDDCAGDSGTITFDDFVSLIQNHVLRQQQQEQEMAGGGSGGDGLRAGPDPKVMEFIAILEEYRLKCEEDGNYLEAQRADSQLTALRRQEFKRQSKSLKARQIAERQDVQIAHNMQFNDFNQAWDQYMEEYDRMAQAYVKQMTEKHAADLVTFQNKLQQEILERPPKFSKELIEWRRRQHRLAQQKSYTEAQKIKQIADDVEADERSKMNDELRSVFARKEAKLRQHQQAELAALLKRIDGRRKEHLKQRNLDSKRLLQRNRNVQSVLESKQVAEATKKIQDIKMSLMPKERTPARGFNVIPPQARVIRPKKPSTSRPAELPSSSPIDSQR</sequence>
<evidence type="ECO:0000313" key="3">
    <source>
        <dbReference type="EMBL" id="OWZ24615.1"/>
    </source>
</evidence>
<dbReference type="PANTHER" id="PTHR47026:SF2">
    <property type="entry name" value="FLAGELLAR ASSOCIATED PROTEIN"/>
    <property type="match status" value="1"/>
</dbReference>
<dbReference type="Gene3D" id="1.10.238.10">
    <property type="entry name" value="EF-hand"/>
    <property type="match status" value="1"/>
</dbReference>
<dbReference type="AlphaFoldDB" id="A0A225X3D4"/>
<dbReference type="InterPro" id="IPR011992">
    <property type="entry name" value="EF-hand-dom_pair"/>
</dbReference>
<dbReference type="Proteomes" id="UP000198211">
    <property type="component" value="Unassembled WGS sequence"/>
</dbReference>